<protein>
    <submittedName>
        <fullName evidence="1">Uncharacterized protein</fullName>
    </submittedName>
</protein>
<organism evidence="1 2">
    <name type="scientific">Smittium culicis</name>
    <dbReference type="NCBI Taxonomy" id="133412"/>
    <lineage>
        <taxon>Eukaryota</taxon>
        <taxon>Fungi</taxon>
        <taxon>Fungi incertae sedis</taxon>
        <taxon>Zoopagomycota</taxon>
        <taxon>Kickxellomycotina</taxon>
        <taxon>Harpellomycetes</taxon>
        <taxon>Harpellales</taxon>
        <taxon>Legeriomycetaceae</taxon>
        <taxon>Smittium</taxon>
    </lineage>
</organism>
<feature type="non-terminal residue" evidence="1">
    <location>
        <position position="19"/>
    </location>
</feature>
<evidence type="ECO:0000313" key="2">
    <source>
        <dbReference type="Proteomes" id="UP000187429"/>
    </source>
</evidence>
<proteinExistence type="predicted"/>
<dbReference type="AlphaFoldDB" id="A0A1R1XKE3"/>
<name>A0A1R1XKE3_9FUNG</name>
<dbReference type="Proteomes" id="UP000187429">
    <property type="component" value="Unassembled WGS sequence"/>
</dbReference>
<gene>
    <name evidence="1" type="ORF">AYI69_g8328</name>
</gene>
<accession>A0A1R1XKE3</accession>
<comment type="caution">
    <text evidence="1">The sequence shown here is derived from an EMBL/GenBank/DDBJ whole genome shotgun (WGS) entry which is preliminary data.</text>
</comment>
<reference evidence="2" key="1">
    <citation type="submission" date="2017-01" db="EMBL/GenBank/DDBJ databases">
        <authorList>
            <person name="Wang Y."/>
            <person name="White M."/>
            <person name="Kvist S."/>
            <person name="Moncalvo J.-M."/>
        </authorList>
    </citation>
    <scope>NUCLEOTIDE SEQUENCE [LARGE SCALE GENOMIC DNA]</scope>
    <source>
        <strain evidence="2">ID-206-W2</strain>
    </source>
</reference>
<evidence type="ECO:0000313" key="1">
    <source>
        <dbReference type="EMBL" id="OMJ15076.1"/>
    </source>
</evidence>
<keyword evidence="2" id="KW-1185">Reference proteome</keyword>
<sequence length="19" mass="2062">MSKSTLSFDLKPADLSPKP</sequence>
<dbReference type="EMBL" id="LSSM01004368">
    <property type="protein sequence ID" value="OMJ15076.1"/>
    <property type="molecule type" value="Genomic_DNA"/>
</dbReference>